<gene>
    <name evidence="1" type="ORF">INT47_008705</name>
</gene>
<comment type="caution">
    <text evidence="1">The sequence shown here is derived from an EMBL/GenBank/DDBJ whole genome shotgun (WGS) entry which is preliminary data.</text>
</comment>
<name>A0A8H7RJB0_9FUNG</name>
<reference evidence="1" key="1">
    <citation type="submission" date="2020-12" db="EMBL/GenBank/DDBJ databases">
        <title>Metabolic potential, ecology and presence of endohyphal bacteria is reflected in genomic diversity of Mucoromycotina.</title>
        <authorList>
            <person name="Muszewska A."/>
            <person name="Okrasinska A."/>
            <person name="Steczkiewicz K."/>
            <person name="Drgas O."/>
            <person name="Orlowska M."/>
            <person name="Perlinska-Lenart U."/>
            <person name="Aleksandrzak-Piekarczyk T."/>
            <person name="Szatraj K."/>
            <person name="Zielenkiewicz U."/>
            <person name="Pilsyk S."/>
            <person name="Malc E."/>
            <person name="Mieczkowski P."/>
            <person name="Kruszewska J.S."/>
            <person name="Biernat P."/>
            <person name="Pawlowska J."/>
        </authorList>
    </citation>
    <scope>NUCLEOTIDE SEQUENCE</scope>
    <source>
        <strain evidence="1">WA0000017839</strain>
    </source>
</reference>
<sequence length="109" mass="12576">MEEHDNIVKSLNNDFKNVDRAYQTSEMRVFGDDFCLDSGKNTGQIFRELDVIRRKQIDLASDHVSLEAINDIQPPHLVKQPHSANKNFEKKEAVLKSMMEKLDDLTQAM</sequence>
<proteinExistence type="predicted"/>
<evidence type="ECO:0000313" key="2">
    <source>
        <dbReference type="Proteomes" id="UP000603453"/>
    </source>
</evidence>
<dbReference type="Proteomes" id="UP000603453">
    <property type="component" value="Unassembled WGS sequence"/>
</dbReference>
<dbReference type="AlphaFoldDB" id="A0A8H7RJB0"/>
<organism evidence="1 2">
    <name type="scientific">Mucor saturninus</name>
    <dbReference type="NCBI Taxonomy" id="64648"/>
    <lineage>
        <taxon>Eukaryota</taxon>
        <taxon>Fungi</taxon>
        <taxon>Fungi incertae sedis</taxon>
        <taxon>Mucoromycota</taxon>
        <taxon>Mucoromycotina</taxon>
        <taxon>Mucoromycetes</taxon>
        <taxon>Mucorales</taxon>
        <taxon>Mucorineae</taxon>
        <taxon>Mucoraceae</taxon>
        <taxon>Mucor</taxon>
    </lineage>
</organism>
<accession>A0A8H7RJB0</accession>
<keyword evidence="2" id="KW-1185">Reference proteome</keyword>
<protein>
    <submittedName>
        <fullName evidence="1">Uncharacterized protein</fullName>
    </submittedName>
</protein>
<dbReference type="OrthoDB" id="2419780at2759"/>
<evidence type="ECO:0000313" key="1">
    <source>
        <dbReference type="EMBL" id="KAG2211608.1"/>
    </source>
</evidence>
<dbReference type="EMBL" id="JAEPRD010000008">
    <property type="protein sequence ID" value="KAG2211608.1"/>
    <property type="molecule type" value="Genomic_DNA"/>
</dbReference>